<organism evidence="1 2">
    <name type="scientific">Mycena sanguinolenta</name>
    <dbReference type="NCBI Taxonomy" id="230812"/>
    <lineage>
        <taxon>Eukaryota</taxon>
        <taxon>Fungi</taxon>
        <taxon>Dikarya</taxon>
        <taxon>Basidiomycota</taxon>
        <taxon>Agaricomycotina</taxon>
        <taxon>Agaricomycetes</taxon>
        <taxon>Agaricomycetidae</taxon>
        <taxon>Agaricales</taxon>
        <taxon>Marasmiineae</taxon>
        <taxon>Mycenaceae</taxon>
        <taxon>Mycena</taxon>
    </lineage>
</organism>
<protein>
    <submittedName>
        <fullName evidence="1">Uncharacterized protein</fullName>
    </submittedName>
</protein>
<reference evidence="1" key="1">
    <citation type="submission" date="2020-05" db="EMBL/GenBank/DDBJ databases">
        <title>Mycena genomes resolve the evolution of fungal bioluminescence.</title>
        <authorList>
            <person name="Tsai I.J."/>
        </authorList>
    </citation>
    <scope>NUCLEOTIDE SEQUENCE</scope>
    <source>
        <strain evidence="1">160909Yilan</strain>
    </source>
</reference>
<keyword evidence="2" id="KW-1185">Reference proteome</keyword>
<dbReference type="EMBL" id="JACAZH010000015">
    <property type="protein sequence ID" value="KAF7349657.1"/>
    <property type="molecule type" value="Genomic_DNA"/>
</dbReference>
<accession>A0A8H6Y0K8</accession>
<gene>
    <name evidence="1" type="ORF">MSAN_01692200</name>
</gene>
<dbReference type="Proteomes" id="UP000623467">
    <property type="component" value="Unassembled WGS sequence"/>
</dbReference>
<evidence type="ECO:0000313" key="1">
    <source>
        <dbReference type="EMBL" id="KAF7349657.1"/>
    </source>
</evidence>
<sequence>MCAVMSAGRFDHTKGGHIYMKQLRVACEFPSGSTILLLSAGALFRWAAYGQQSAQSLLAQSGGAARKREIDGEDGVRAAWALGLLSKADDLDADRQEVFGEAERSVAGEAGHEVR</sequence>
<name>A0A8H6Y0K8_9AGAR</name>
<dbReference type="AlphaFoldDB" id="A0A8H6Y0K8"/>
<proteinExistence type="predicted"/>
<dbReference type="OrthoDB" id="3245313at2759"/>
<comment type="caution">
    <text evidence="1">The sequence shown here is derived from an EMBL/GenBank/DDBJ whole genome shotgun (WGS) entry which is preliminary data.</text>
</comment>
<evidence type="ECO:0000313" key="2">
    <source>
        <dbReference type="Proteomes" id="UP000623467"/>
    </source>
</evidence>